<evidence type="ECO:0000256" key="3">
    <source>
        <dbReference type="SAM" id="MobiDB-lite"/>
    </source>
</evidence>
<feature type="domain" description="CusB-like beta-barrel" evidence="5">
    <location>
        <begin position="282"/>
        <end position="354"/>
    </location>
</feature>
<dbReference type="PANTHER" id="PTHR30469:SF37">
    <property type="entry name" value="RAGD PROTEIN"/>
    <property type="match status" value="1"/>
</dbReference>
<dbReference type="RefSeq" id="WP_246750898.1">
    <property type="nucleotide sequence ID" value="NZ_JACWCW010000109.1"/>
</dbReference>
<dbReference type="Gene3D" id="2.40.50.100">
    <property type="match status" value="1"/>
</dbReference>
<name>A0ABU9ZH13_9HYPH</name>
<proteinExistence type="inferred from homology"/>
<dbReference type="Gene3D" id="1.10.287.470">
    <property type="entry name" value="Helix hairpin bin"/>
    <property type="match status" value="1"/>
</dbReference>
<dbReference type="InterPro" id="IPR058625">
    <property type="entry name" value="MdtA-like_BSH"/>
</dbReference>
<feature type="region of interest" description="Disordered" evidence="3">
    <location>
        <begin position="409"/>
        <end position="445"/>
    </location>
</feature>
<protein>
    <submittedName>
        <fullName evidence="6">Efflux RND transporter periplasmic adaptor subunit</fullName>
    </submittedName>
</protein>
<comment type="similarity">
    <text evidence="1">Belongs to the membrane fusion protein (MFP) (TC 8.A.1) family.</text>
</comment>
<evidence type="ECO:0000256" key="2">
    <source>
        <dbReference type="SAM" id="Coils"/>
    </source>
</evidence>
<reference evidence="6 7" key="1">
    <citation type="journal article" date="2023" name="PLoS ONE">
        <title>Complete genome assembly of Hawai'i environmental nontuberculous mycobacteria reveals unexpected co-isolation with methylobacteria.</title>
        <authorList>
            <person name="Hendrix J."/>
            <person name="Epperson L.E."/>
            <person name="Tong E.I."/>
            <person name="Chan Y.L."/>
            <person name="Hasan N.A."/>
            <person name="Dawrs S.N."/>
            <person name="Norton G.J."/>
            <person name="Virdi R."/>
            <person name="Crooks J.L."/>
            <person name="Chan E.D."/>
            <person name="Honda J.R."/>
            <person name="Strong M."/>
        </authorList>
    </citation>
    <scope>NUCLEOTIDE SEQUENCE [LARGE SCALE GENOMIC DNA]</scope>
    <source>
        <strain evidence="6 7">NJH_HI01</strain>
    </source>
</reference>
<keyword evidence="2" id="KW-0175">Coiled coil</keyword>
<feature type="region of interest" description="Disordered" evidence="3">
    <location>
        <begin position="1"/>
        <end position="35"/>
    </location>
</feature>
<dbReference type="EMBL" id="JAQYXL010000001">
    <property type="protein sequence ID" value="MEN3230563.1"/>
    <property type="molecule type" value="Genomic_DNA"/>
</dbReference>
<keyword evidence="7" id="KW-1185">Reference proteome</keyword>
<evidence type="ECO:0000313" key="7">
    <source>
        <dbReference type="Proteomes" id="UP001404845"/>
    </source>
</evidence>
<accession>A0ABU9ZH13</accession>
<dbReference type="InterPro" id="IPR006143">
    <property type="entry name" value="RND_pump_MFP"/>
</dbReference>
<dbReference type="Gene3D" id="2.40.420.20">
    <property type="match status" value="1"/>
</dbReference>
<evidence type="ECO:0000256" key="1">
    <source>
        <dbReference type="ARBA" id="ARBA00009477"/>
    </source>
</evidence>
<dbReference type="InterPro" id="IPR058792">
    <property type="entry name" value="Beta-barrel_RND_2"/>
</dbReference>
<dbReference type="Pfam" id="PF25917">
    <property type="entry name" value="BSH_RND"/>
    <property type="match status" value="1"/>
</dbReference>
<dbReference type="SUPFAM" id="SSF111369">
    <property type="entry name" value="HlyD-like secretion proteins"/>
    <property type="match status" value="1"/>
</dbReference>
<comment type="caution">
    <text evidence="6">The sequence shown here is derived from an EMBL/GenBank/DDBJ whole genome shotgun (WGS) entry which is preliminary data.</text>
</comment>
<dbReference type="PANTHER" id="PTHR30469">
    <property type="entry name" value="MULTIDRUG RESISTANCE PROTEIN MDTA"/>
    <property type="match status" value="1"/>
</dbReference>
<feature type="coiled-coil region" evidence="2">
    <location>
        <begin position="136"/>
        <end position="170"/>
    </location>
</feature>
<dbReference type="Pfam" id="PF25954">
    <property type="entry name" value="Beta-barrel_RND_2"/>
    <property type="match status" value="1"/>
</dbReference>
<evidence type="ECO:0000259" key="5">
    <source>
        <dbReference type="Pfam" id="PF25954"/>
    </source>
</evidence>
<dbReference type="Gene3D" id="2.40.30.170">
    <property type="match status" value="1"/>
</dbReference>
<feature type="domain" description="Multidrug resistance protein MdtA-like barrel-sandwich hybrid" evidence="4">
    <location>
        <begin position="103"/>
        <end position="264"/>
    </location>
</feature>
<dbReference type="NCBIfam" id="TIGR01730">
    <property type="entry name" value="RND_mfp"/>
    <property type="match status" value="1"/>
</dbReference>
<evidence type="ECO:0000259" key="4">
    <source>
        <dbReference type="Pfam" id="PF25917"/>
    </source>
</evidence>
<gene>
    <name evidence="6" type="ORF">PUR21_23560</name>
</gene>
<evidence type="ECO:0000313" key="6">
    <source>
        <dbReference type="EMBL" id="MEN3230563.1"/>
    </source>
</evidence>
<sequence>MYDDRQSPPQRKGKDPPVSQPARTGDDKDIPPPPGKGGFVLAGLIALGLLTYGGYGHWQRAARAEATRAKQIEFVPKVRTEEAKRLDGPIELTLPGQTEPFATARIYARATGYIAERHVDIGARVKKGDVLLRIAAPDLDQQLAQAEAQLGQLEAQLLRAKAMVDQAKANVNLAQVTNARTSTLAGQGWASKQNADNTQAGVLSQAANLASAQADVKVAEANIKAQQATVGRLKALTGFEIVTAPFDGVVTTRNVDVGDLVQADAGSGTPLLSMDRDDVLRISVNVPQNAAVGVQPGIKAQIKVPQMPDRSFSGEVERSSVALLASSRTLTTQVDVPNPERTLRPGLYVYVTLAIPRSGGTTVAVPAEALVFNQSGTRVAIAREDDRVAWTDVHIARDKGTVVEVDKGLSGGERLVLSPPADLKDGGRIAPQQPKSDKPMQAAQR</sequence>
<dbReference type="Proteomes" id="UP001404845">
    <property type="component" value="Unassembled WGS sequence"/>
</dbReference>
<organism evidence="6 7">
    <name type="scientific">Methylorubrum rhodesianum</name>
    <dbReference type="NCBI Taxonomy" id="29427"/>
    <lineage>
        <taxon>Bacteria</taxon>
        <taxon>Pseudomonadati</taxon>
        <taxon>Pseudomonadota</taxon>
        <taxon>Alphaproteobacteria</taxon>
        <taxon>Hyphomicrobiales</taxon>
        <taxon>Methylobacteriaceae</taxon>
        <taxon>Methylorubrum</taxon>
    </lineage>
</organism>